<dbReference type="STRING" id="621456.BJP26_14430"/>
<evidence type="ECO:0000313" key="2">
    <source>
        <dbReference type="Proteomes" id="UP000078460"/>
    </source>
</evidence>
<name>A0A175XYK2_9SPHN</name>
<reference evidence="1" key="1">
    <citation type="submission" date="2016-03" db="EMBL/GenBank/DDBJ databases">
        <title>Sphingomonas melonis TY, whole genome shotgun sequencing.</title>
        <authorList>
            <person name="Wang H."/>
            <person name="Zhu P."/>
        </authorList>
    </citation>
    <scope>NUCLEOTIDE SEQUENCE [LARGE SCALE GENOMIC DNA]</scope>
    <source>
        <strain evidence="1">TY</strain>
    </source>
</reference>
<dbReference type="InterPro" id="IPR036890">
    <property type="entry name" value="HATPase_C_sf"/>
</dbReference>
<organism evidence="1 2">
    <name type="scientific">Sphingomonas melonis TY</name>
    <dbReference type="NCBI Taxonomy" id="621456"/>
    <lineage>
        <taxon>Bacteria</taxon>
        <taxon>Pseudomonadati</taxon>
        <taxon>Pseudomonadota</taxon>
        <taxon>Alphaproteobacteria</taxon>
        <taxon>Sphingomonadales</taxon>
        <taxon>Sphingomonadaceae</taxon>
        <taxon>Sphingomonas</taxon>
    </lineage>
</organism>
<protein>
    <submittedName>
        <fullName evidence="1">Uncharacterized protein</fullName>
    </submittedName>
</protein>
<dbReference type="AlphaFoldDB" id="A0A175XYK2"/>
<dbReference type="Gene3D" id="3.30.565.10">
    <property type="entry name" value="Histidine kinase-like ATPase, C-terminal domain"/>
    <property type="match status" value="1"/>
</dbReference>
<dbReference type="RefSeq" id="WP_062126006.1">
    <property type="nucleotide sequence ID" value="NZ_CP017578.1"/>
</dbReference>
<dbReference type="SUPFAM" id="SSF55874">
    <property type="entry name" value="ATPase domain of HSP90 chaperone/DNA topoisomerase II/histidine kinase"/>
    <property type="match status" value="1"/>
</dbReference>
<proteinExistence type="predicted"/>
<keyword evidence="2" id="KW-1185">Reference proteome</keyword>
<gene>
    <name evidence="1" type="ORF">AVM11_11625</name>
</gene>
<dbReference type="Proteomes" id="UP000078460">
    <property type="component" value="Unassembled WGS sequence"/>
</dbReference>
<accession>A0A175XYK2</accession>
<evidence type="ECO:0000313" key="1">
    <source>
        <dbReference type="EMBL" id="KZB93517.1"/>
    </source>
</evidence>
<sequence>MLPATIATSVAPETIAKVGRLFNGSAHDVLSELLQNARRAGATAIVISTSGSPGDRLLHVVDDGSGIADPAAVVTLGRSGWSEETRVREDPAGMGVFSLACRDVIIRSWSQPERQGWMAHIPAGAWESSRPIAISADPIDRGTAITVRMPEDWSEKLGETVRDVARHYPVPVTFDGEVITQTDWLADAVRVEAWNGCRIGVFHEESAQDTFNRPRLNFHGVTIRCPIDSIGEVGRSKVWTARVDIIDCPAIQLVLPARKEAVQNPALDALRVAVRAAIFRTIAAQPSHRLAFATWSEAKALGIEMPEAEPYLYGWIASHADMYENYLSGVCVTDPSMVVMPDVVALFAQPAALAISRHSPFGGALVDEEPAFAGYGWYDVLARVETIGFDVVQDGRSFVVDATTGAPADADHGYVDSLELIATLSHAGAYVDVRCAADVAFAADHDMSDHIDDLAIFVRRGAELVAGDVVALAQRAAFDPANDSDADSHETQRDRFLRDATDRVVGILEGNDAAIEVRVRALLASHRWLVPADRTVTITMTRDGLAVAVSERTPEAE</sequence>
<comment type="caution">
    <text evidence="1">The sequence shown here is derived from an EMBL/GenBank/DDBJ whole genome shotgun (WGS) entry which is preliminary data.</text>
</comment>
<dbReference type="EMBL" id="LQCK02000068">
    <property type="protein sequence ID" value="KZB93517.1"/>
    <property type="molecule type" value="Genomic_DNA"/>
</dbReference>
<dbReference type="KEGG" id="smy:BJP26_14430"/>
<dbReference type="OrthoDB" id="7395097at2"/>